<dbReference type="Proteomes" id="UP000196368">
    <property type="component" value="Unassembled WGS sequence"/>
</dbReference>
<protein>
    <recommendedName>
        <fullName evidence="4">Lipoprotein</fullName>
    </recommendedName>
</protein>
<sequence>MKTRFVITLLLAVFVCACSTTDFRSRKKVTQGIDYSRYPGNEVYYEFTSDIPTDPSVLAGADENAQPGQPLSEDEDFTSENIASTYGNYGDVVVNVAAHKFKLGPSASRKEMAVFQKALDQAYTVALKKYRPVGFTYAMSSVGAVNPLSDIEVRCMLSERSANDVGQSTCTLFFNTIASNYIEQMKEAQ</sequence>
<dbReference type="RefSeq" id="WP_087286469.1">
    <property type="nucleotide sequence ID" value="NZ_NFJD01000001.1"/>
</dbReference>
<reference evidence="3" key="1">
    <citation type="submission" date="2017-04" db="EMBL/GenBank/DDBJ databases">
        <title>Function of individual gut microbiota members based on whole genome sequencing of pure cultures obtained from chicken caecum.</title>
        <authorList>
            <person name="Medvecky M."/>
            <person name="Cejkova D."/>
            <person name="Polansky O."/>
            <person name="Karasova D."/>
            <person name="Kubasova T."/>
            <person name="Cizek A."/>
            <person name="Rychlik I."/>
        </authorList>
    </citation>
    <scope>NUCLEOTIDE SEQUENCE [LARGE SCALE GENOMIC DNA]</scope>
    <source>
        <strain evidence="3">An273</strain>
    </source>
</reference>
<evidence type="ECO:0000313" key="3">
    <source>
        <dbReference type="Proteomes" id="UP000196368"/>
    </source>
</evidence>
<organism evidence="2 3">
    <name type="scientific">Candidatus Avelusimicrobium gallicola</name>
    <dbReference type="NCBI Taxonomy" id="2562704"/>
    <lineage>
        <taxon>Bacteria</taxon>
        <taxon>Pseudomonadati</taxon>
        <taxon>Elusimicrobiota</taxon>
        <taxon>Elusimicrobia</taxon>
        <taxon>Elusimicrobiales</taxon>
        <taxon>Elusimicrobiaceae</taxon>
        <taxon>Candidatus Avelusimicrobium</taxon>
    </lineage>
</organism>
<dbReference type="EMBL" id="NFJD01000001">
    <property type="protein sequence ID" value="OUO57343.1"/>
    <property type="molecule type" value="Genomic_DNA"/>
</dbReference>
<comment type="caution">
    <text evidence="2">The sequence shown here is derived from an EMBL/GenBank/DDBJ whole genome shotgun (WGS) entry which is preliminary data.</text>
</comment>
<evidence type="ECO:0000256" key="1">
    <source>
        <dbReference type="SAM" id="MobiDB-lite"/>
    </source>
</evidence>
<feature type="region of interest" description="Disordered" evidence="1">
    <location>
        <begin position="56"/>
        <end position="75"/>
    </location>
</feature>
<dbReference type="OrthoDB" id="9849225at2"/>
<gene>
    <name evidence="2" type="ORF">B5F75_00795</name>
</gene>
<dbReference type="AlphaFoldDB" id="A0A1Y4DDZ9"/>
<keyword evidence="3" id="KW-1185">Reference proteome</keyword>
<name>A0A1Y4DDZ9_9BACT</name>
<evidence type="ECO:0000313" key="2">
    <source>
        <dbReference type="EMBL" id="OUO57343.1"/>
    </source>
</evidence>
<accession>A0A1Y4DDZ9</accession>
<proteinExistence type="predicted"/>
<dbReference type="PROSITE" id="PS51257">
    <property type="entry name" value="PROKAR_LIPOPROTEIN"/>
    <property type="match status" value="1"/>
</dbReference>
<evidence type="ECO:0008006" key="4">
    <source>
        <dbReference type="Google" id="ProtNLM"/>
    </source>
</evidence>